<dbReference type="RefSeq" id="YP_010675200.1">
    <property type="nucleotide sequence ID" value="NC_071000.1"/>
</dbReference>
<evidence type="ECO:0000313" key="3">
    <source>
        <dbReference type="Proteomes" id="UP000662885"/>
    </source>
</evidence>
<organism evidence="2 3">
    <name type="scientific">Providencia phage PSTCR4</name>
    <dbReference type="NCBI Taxonomy" id="2783546"/>
    <lineage>
        <taxon>Viruses</taxon>
        <taxon>Duplodnaviria</taxon>
        <taxon>Heunggongvirae</taxon>
        <taxon>Uroviricota</taxon>
        <taxon>Caudoviricetes</taxon>
        <taxon>Craquatrovirus</taxon>
        <taxon>Craquatrovirus PSTCR4</taxon>
    </lineage>
</organism>
<name>A0A873WNA8_9CAUD</name>
<dbReference type="InterPro" id="IPR058008">
    <property type="entry name" value="Gp26_C"/>
</dbReference>
<dbReference type="GeneID" id="77951522"/>
<evidence type="ECO:0000259" key="1">
    <source>
        <dbReference type="Pfam" id="PF25670"/>
    </source>
</evidence>
<dbReference type="EMBL" id="MW057856">
    <property type="protein sequence ID" value="QPB12059.1"/>
    <property type="molecule type" value="Genomic_DNA"/>
</dbReference>
<reference evidence="2" key="1">
    <citation type="submission" date="2020-10" db="EMBL/GenBank/DDBJ databases">
        <title>Novel bacteriophages targeting Providencia spp. as potential agents for phage therapy.</title>
        <authorList>
            <person name="Rakov C."/>
            <person name="Alkalay-Oren S."/>
            <person name="Coppenhagen-Glazer S."/>
            <person name="Hazan R."/>
        </authorList>
    </citation>
    <scope>NUCLEOTIDE SEQUENCE</scope>
</reference>
<proteinExistence type="predicted"/>
<sequence>MSYKAGTVTTVANNATITGTNTQWANTLYNVVKGQIIVITQGTNTDIYTIEEIKSNTSLVLSRPAVRAATNATYEILTTLNNSVSDDTIKLGNEIVAMGDFMRIMQAWTTGTQNTIKVTWGSQEITIATVAGLQSQINEKMPLFIPFIPDKTDILAYFASGKRVGFYRSGVDVTNVPVRFTSSARYEWIPHGDHTASSGVLHMYTANDGSFKNSSVNGVWSGWEKEVFSPVTSDISFPASQRGEAVINSQRWRLTSLYNESLTELRAAFQGGSGINDEYMVLGWGSASSSSLESPCAIFGTITASRGMNNAGNLPVMCDIIYQDAYNSSFCSIIARGARTSAFRGIYRAWYKGNRVVVVQLDSTNGEYNGGATFTGNVIYKAPFDKIGSGGMFTVVRASELESLVEIGQSQLAAYKERNGSMEIQESLRISNSPWPGITLVHNDLTSMRMEYKPVSMLELSKRDEKNERQKSVYIKLPTGANANLLSTDDIISTKGYLTYSGLMTSGRMEARSDRNGADVNFADDFPIGVTAGITSLKDFSLGSDGYSYGALATFRGWNDATGAGACGQILVTSTGIAGRNGYKNADNKTQFFHPWVAWTDKNTTKDAQGNLRAASPIVKVFANKYETNDESEGVVVKRLDKGVYKIEGVLGLNSDASWGGIHGGIVAPKGINNAELVWVRYKILSDGDIILKTYYRKLPADTPPEIVLDRLITYPEFMDENGNEIESYSPCDIPNGHWVDVRVQMSEQSIYNIRVRATYLQMFYSELLDYFNFVLSNQTKLLN</sequence>
<accession>A0A873WNA8</accession>
<dbReference type="Proteomes" id="UP000662885">
    <property type="component" value="Segment"/>
</dbReference>
<dbReference type="KEGG" id="vg:77951522"/>
<dbReference type="Pfam" id="PF25670">
    <property type="entry name" value="Phage_tail_C_2"/>
    <property type="match status" value="1"/>
</dbReference>
<protein>
    <recommendedName>
        <fullName evidence="1">Phage tail protein C-terminal domain-containing protein</fullName>
    </recommendedName>
</protein>
<keyword evidence="3" id="KW-1185">Reference proteome</keyword>
<feature type="domain" description="Phage tail protein C-terminal" evidence="1">
    <location>
        <begin position="603"/>
        <end position="748"/>
    </location>
</feature>
<evidence type="ECO:0000313" key="2">
    <source>
        <dbReference type="EMBL" id="QPB12059.1"/>
    </source>
</evidence>